<evidence type="ECO:0000256" key="9">
    <source>
        <dbReference type="ARBA" id="ARBA00030617"/>
    </source>
</evidence>
<proteinExistence type="inferred from homology"/>
<dbReference type="SUPFAM" id="SSF55666">
    <property type="entry name" value="Ribonuclease PH domain 2-like"/>
    <property type="match status" value="1"/>
</dbReference>
<dbReference type="InterPro" id="IPR027408">
    <property type="entry name" value="PNPase/RNase_PH_dom_sf"/>
</dbReference>
<sequence>MTSPYAFSAETFKRVQPSEYYRKFLEQDVRPDGRAFSQFRKTILNAGCISTANGSAVVRIGDTTVVCGIKAEVAEPTLDQPAAGYFVPNVELGPLCSAKFRPGPPGDLAQVVSERLRKLSEEYIAFEELCIEPEQAAWVVYADLVCLNHDGNVLDACQLALLAALKNARLPEAQIGEDGIVRAGEAFTRAITIKRPILAATFGLYEGRSLLADPNASEEPLLDSLVTVCVDDAEHLHAVWKSNGGRCSLEQLQRCVELARIRFTELSALLESSAADQ</sequence>
<dbReference type="InterPro" id="IPR020568">
    <property type="entry name" value="Ribosomal_Su5_D2-typ_SF"/>
</dbReference>
<dbReference type="GO" id="GO:0000467">
    <property type="term" value="P:exonucleolytic trimming to generate mature 3'-end of 5.8S rRNA from tricistronic rRNA transcript (SSU-rRNA, 5.8S rRNA, LSU-rRNA)"/>
    <property type="evidence" value="ECO:0007669"/>
    <property type="project" value="TreeGrafter"/>
</dbReference>
<keyword evidence="7" id="KW-0694">RNA-binding</keyword>
<dbReference type="GO" id="GO:0000177">
    <property type="term" value="C:cytoplasmic exosome (RNase complex)"/>
    <property type="evidence" value="ECO:0007669"/>
    <property type="project" value="TreeGrafter"/>
</dbReference>
<gene>
    <name evidence="12" type="ORF">THASP1DRAFT_12270</name>
</gene>
<dbReference type="Pfam" id="PF03725">
    <property type="entry name" value="RNase_PH_C"/>
    <property type="match status" value="1"/>
</dbReference>
<dbReference type="GO" id="GO:0034475">
    <property type="term" value="P:U4 snRNA 3'-end processing"/>
    <property type="evidence" value="ECO:0007669"/>
    <property type="project" value="TreeGrafter"/>
</dbReference>
<keyword evidence="13" id="KW-1185">Reference proteome</keyword>
<evidence type="ECO:0000256" key="3">
    <source>
        <dbReference type="ARBA" id="ARBA00006678"/>
    </source>
</evidence>
<dbReference type="GO" id="GO:0000176">
    <property type="term" value="C:nuclear exosome (RNase complex)"/>
    <property type="evidence" value="ECO:0007669"/>
    <property type="project" value="TreeGrafter"/>
</dbReference>
<dbReference type="GO" id="GO:0071038">
    <property type="term" value="P:TRAMP-dependent tRNA surveillance pathway"/>
    <property type="evidence" value="ECO:0007669"/>
    <property type="project" value="TreeGrafter"/>
</dbReference>
<dbReference type="InterPro" id="IPR015847">
    <property type="entry name" value="ExoRNase_PH_dom2"/>
</dbReference>
<organism evidence="12 13">
    <name type="scientific">Thamnocephalis sphaerospora</name>
    <dbReference type="NCBI Taxonomy" id="78915"/>
    <lineage>
        <taxon>Eukaryota</taxon>
        <taxon>Fungi</taxon>
        <taxon>Fungi incertae sedis</taxon>
        <taxon>Zoopagomycota</taxon>
        <taxon>Zoopagomycotina</taxon>
        <taxon>Zoopagomycetes</taxon>
        <taxon>Zoopagales</taxon>
        <taxon>Sigmoideomycetaceae</taxon>
        <taxon>Thamnocephalis</taxon>
    </lineage>
</organism>
<dbReference type="EMBL" id="KZ992434">
    <property type="protein sequence ID" value="RKP10858.1"/>
    <property type="molecule type" value="Genomic_DNA"/>
</dbReference>
<dbReference type="Gene3D" id="3.30.230.70">
    <property type="entry name" value="GHMP Kinase, N-terminal domain"/>
    <property type="match status" value="1"/>
</dbReference>
<protein>
    <recommendedName>
        <fullName evidence="9">Ribosomal RNA-processing protein 43</fullName>
    </recommendedName>
</protein>
<dbReference type="STRING" id="78915.A0A4P9XWW6"/>
<dbReference type="InterPro" id="IPR036345">
    <property type="entry name" value="ExoRNase_PH_dom2_sf"/>
</dbReference>
<evidence type="ECO:0000256" key="7">
    <source>
        <dbReference type="ARBA" id="ARBA00022884"/>
    </source>
</evidence>
<evidence type="ECO:0000256" key="1">
    <source>
        <dbReference type="ARBA" id="ARBA00004496"/>
    </source>
</evidence>
<feature type="domain" description="Exoribonuclease phosphorolytic" evidence="10">
    <location>
        <begin position="38"/>
        <end position="171"/>
    </location>
</feature>
<evidence type="ECO:0000259" key="10">
    <source>
        <dbReference type="Pfam" id="PF01138"/>
    </source>
</evidence>
<dbReference type="PANTHER" id="PTHR11097:SF9">
    <property type="entry name" value="EXOSOME COMPLEX COMPONENT RRP43"/>
    <property type="match status" value="1"/>
</dbReference>
<evidence type="ECO:0000256" key="8">
    <source>
        <dbReference type="ARBA" id="ARBA00023242"/>
    </source>
</evidence>
<keyword evidence="5" id="KW-0698">rRNA processing</keyword>
<keyword evidence="8" id="KW-0539">Nucleus</keyword>
<feature type="domain" description="Exoribonuclease phosphorolytic" evidence="11">
    <location>
        <begin position="196"/>
        <end position="260"/>
    </location>
</feature>
<evidence type="ECO:0000313" key="12">
    <source>
        <dbReference type="EMBL" id="RKP10858.1"/>
    </source>
</evidence>
<comment type="similarity">
    <text evidence="3">Belongs to the RNase PH family.</text>
</comment>
<evidence type="ECO:0000259" key="11">
    <source>
        <dbReference type="Pfam" id="PF03725"/>
    </source>
</evidence>
<dbReference type="GO" id="GO:0005730">
    <property type="term" value="C:nucleolus"/>
    <property type="evidence" value="ECO:0007669"/>
    <property type="project" value="UniProtKB-SubCell"/>
</dbReference>
<dbReference type="InterPro" id="IPR001247">
    <property type="entry name" value="ExoRNase_PH_dom1"/>
</dbReference>
<accession>A0A4P9XWW6</accession>
<comment type="subcellular location">
    <subcellularLocation>
        <location evidence="1">Cytoplasm</location>
    </subcellularLocation>
    <subcellularLocation>
        <location evidence="2">Nucleus</location>
        <location evidence="2">Nucleolus</location>
    </subcellularLocation>
</comment>
<dbReference type="GO" id="GO:0034476">
    <property type="term" value="P:U5 snRNA 3'-end processing"/>
    <property type="evidence" value="ECO:0007669"/>
    <property type="project" value="TreeGrafter"/>
</dbReference>
<dbReference type="FunFam" id="3.30.230.70:FF:000017">
    <property type="entry name" value="Exosome complex component Rrp42"/>
    <property type="match status" value="1"/>
</dbReference>
<evidence type="ECO:0000256" key="6">
    <source>
        <dbReference type="ARBA" id="ARBA00022835"/>
    </source>
</evidence>
<dbReference type="CDD" id="cd11369">
    <property type="entry name" value="RNase_PH_RRP43"/>
    <property type="match status" value="1"/>
</dbReference>
<evidence type="ECO:0000313" key="13">
    <source>
        <dbReference type="Proteomes" id="UP000271241"/>
    </source>
</evidence>
<dbReference type="GO" id="GO:0035925">
    <property type="term" value="F:mRNA 3'-UTR AU-rich region binding"/>
    <property type="evidence" value="ECO:0007669"/>
    <property type="project" value="TreeGrafter"/>
</dbReference>
<dbReference type="GO" id="GO:0016075">
    <property type="term" value="P:rRNA catabolic process"/>
    <property type="evidence" value="ECO:0007669"/>
    <property type="project" value="TreeGrafter"/>
</dbReference>
<dbReference type="Pfam" id="PF01138">
    <property type="entry name" value="RNase_PH"/>
    <property type="match status" value="1"/>
</dbReference>
<dbReference type="AlphaFoldDB" id="A0A4P9XWW6"/>
<dbReference type="PANTHER" id="PTHR11097">
    <property type="entry name" value="EXOSOME COMPLEX EXONUCLEASE RIBOSOMAL RNA PROCESSING PROTEIN"/>
    <property type="match status" value="1"/>
</dbReference>
<evidence type="ECO:0000256" key="4">
    <source>
        <dbReference type="ARBA" id="ARBA00022490"/>
    </source>
</evidence>
<dbReference type="GO" id="GO:0071028">
    <property type="term" value="P:nuclear mRNA surveillance"/>
    <property type="evidence" value="ECO:0007669"/>
    <property type="project" value="TreeGrafter"/>
</dbReference>
<evidence type="ECO:0000256" key="5">
    <source>
        <dbReference type="ARBA" id="ARBA00022552"/>
    </source>
</evidence>
<name>A0A4P9XWW6_9FUNG</name>
<evidence type="ECO:0000256" key="2">
    <source>
        <dbReference type="ARBA" id="ARBA00004604"/>
    </source>
</evidence>
<dbReference type="SUPFAM" id="SSF54211">
    <property type="entry name" value="Ribosomal protein S5 domain 2-like"/>
    <property type="match status" value="1"/>
</dbReference>
<dbReference type="InterPro" id="IPR033196">
    <property type="entry name" value="Rrp43"/>
</dbReference>
<dbReference type="InterPro" id="IPR050590">
    <property type="entry name" value="Exosome_comp_Rrp42_subfam"/>
</dbReference>
<reference evidence="13" key="1">
    <citation type="journal article" date="2018" name="Nat. Microbiol.">
        <title>Leveraging single-cell genomics to expand the fungal tree of life.</title>
        <authorList>
            <person name="Ahrendt S.R."/>
            <person name="Quandt C.A."/>
            <person name="Ciobanu D."/>
            <person name="Clum A."/>
            <person name="Salamov A."/>
            <person name="Andreopoulos B."/>
            <person name="Cheng J.F."/>
            <person name="Woyke T."/>
            <person name="Pelin A."/>
            <person name="Henrissat B."/>
            <person name="Reynolds N.K."/>
            <person name="Benny G.L."/>
            <person name="Smith M.E."/>
            <person name="James T.Y."/>
            <person name="Grigoriev I.V."/>
        </authorList>
    </citation>
    <scope>NUCLEOTIDE SEQUENCE [LARGE SCALE GENOMIC DNA]</scope>
    <source>
        <strain evidence="13">RSA 1356</strain>
    </source>
</reference>
<dbReference type="OrthoDB" id="45882at2759"/>
<dbReference type="Proteomes" id="UP000271241">
    <property type="component" value="Unassembled WGS sequence"/>
</dbReference>
<keyword evidence="6" id="KW-0271">Exosome</keyword>
<keyword evidence="4" id="KW-0963">Cytoplasm</keyword>
<dbReference type="GO" id="GO:0034473">
    <property type="term" value="P:U1 snRNA 3'-end processing"/>
    <property type="evidence" value="ECO:0007669"/>
    <property type="project" value="TreeGrafter"/>
</dbReference>
<dbReference type="GO" id="GO:0071035">
    <property type="term" value="P:nuclear polyadenylation-dependent rRNA catabolic process"/>
    <property type="evidence" value="ECO:0007669"/>
    <property type="project" value="TreeGrafter"/>
</dbReference>